<evidence type="ECO:0000313" key="2">
    <source>
        <dbReference type="Proteomes" id="UP000308600"/>
    </source>
</evidence>
<dbReference type="Proteomes" id="UP000308600">
    <property type="component" value="Unassembled WGS sequence"/>
</dbReference>
<accession>A0ACD3ARV6</accession>
<gene>
    <name evidence="1" type="ORF">BDN72DRAFT_675058</name>
</gene>
<keyword evidence="2" id="KW-1185">Reference proteome</keyword>
<evidence type="ECO:0000313" key="1">
    <source>
        <dbReference type="EMBL" id="TFK68545.1"/>
    </source>
</evidence>
<reference evidence="1 2" key="1">
    <citation type="journal article" date="2019" name="Nat. Ecol. Evol.">
        <title>Megaphylogeny resolves global patterns of mushroom evolution.</title>
        <authorList>
            <person name="Varga T."/>
            <person name="Krizsan K."/>
            <person name="Foldi C."/>
            <person name="Dima B."/>
            <person name="Sanchez-Garcia M."/>
            <person name="Sanchez-Ramirez S."/>
            <person name="Szollosi G.J."/>
            <person name="Szarkandi J.G."/>
            <person name="Papp V."/>
            <person name="Albert L."/>
            <person name="Andreopoulos W."/>
            <person name="Angelini C."/>
            <person name="Antonin V."/>
            <person name="Barry K.W."/>
            <person name="Bougher N.L."/>
            <person name="Buchanan P."/>
            <person name="Buyck B."/>
            <person name="Bense V."/>
            <person name="Catcheside P."/>
            <person name="Chovatia M."/>
            <person name="Cooper J."/>
            <person name="Damon W."/>
            <person name="Desjardin D."/>
            <person name="Finy P."/>
            <person name="Geml J."/>
            <person name="Haridas S."/>
            <person name="Hughes K."/>
            <person name="Justo A."/>
            <person name="Karasinski D."/>
            <person name="Kautmanova I."/>
            <person name="Kiss B."/>
            <person name="Kocsube S."/>
            <person name="Kotiranta H."/>
            <person name="LaButti K.M."/>
            <person name="Lechner B.E."/>
            <person name="Liimatainen K."/>
            <person name="Lipzen A."/>
            <person name="Lukacs Z."/>
            <person name="Mihaltcheva S."/>
            <person name="Morgado L.N."/>
            <person name="Niskanen T."/>
            <person name="Noordeloos M.E."/>
            <person name="Ohm R.A."/>
            <person name="Ortiz-Santana B."/>
            <person name="Ovrebo C."/>
            <person name="Racz N."/>
            <person name="Riley R."/>
            <person name="Savchenko A."/>
            <person name="Shiryaev A."/>
            <person name="Soop K."/>
            <person name="Spirin V."/>
            <person name="Szebenyi C."/>
            <person name="Tomsovsky M."/>
            <person name="Tulloss R.E."/>
            <person name="Uehling J."/>
            <person name="Grigoriev I.V."/>
            <person name="Vagvolgyi C."/>
            <person name="Papp T."/>
            <person name="Martin F.M."/>
            <person name="Miettinen O."/>
            <person name="Hibbett D.S."/>
            <person name="Nagy L.G."/>
        </authorList>
    </citation>
    <scope>NUCLEOTIDE SEQUENCE [LARGE SCALE GENOMIC DNA]</scope>
    <source>
        <strain evidence="1 2">NL-1719</strain>
    </source>
</reference>
<organism evidence="1 2">
    <name type="scientific">Pluteus cervinus</name>
    <dbReference type="NCBI Taxonomy" id="181527"/>
    <lineage>
        <taxon>Eukaryota</taxon>
        <taxon>Fungi</taxon>
        <taxon>Dikarya</taxon>
        <taxon>Basidiomycota</taxon>
        <taxon>Agaricomycotina</taxon>
        <taxon>Agaricomycetes</taxon>
        <taxon>Agaricomycetidae</taxon>
        <taxon>Agaricales</taxon>
        <taxon>Pluteineae</taxon>
        <taxon>Pluteaceae</taxon>
        <taxon>Pluteus</taxon>
    </lineage>
</organism>
<dbReference type="EMBL" id="ML208349">
    <property type="protein sequence ID" value="TFK68545.1"/>
    <property type="molecule type" value="Genomic_DNA"/>
</dbReference>
<sequence>MDEPGTSHLSITGSPASTRQCSVRACNNVLVPGEANKMCEVCRGRHRIYATTKRAKRKLEKAAMVGQSVFSMDPLSSGTGVWIDQDVNMDVNDGQVDGEGTNQQNFASVSEPTSQPLPTDSASVQSPPWDGAIDPRLFQSSLLQSSSSELAGALSYSIPSSSTDPSLVGVGTPFEHTLDESAVSQIQNAPAVMDPAALMDPIPSSSLLGDPMENQESTSSSTQMQASQVGATEQEPLLGATRVCSVRGCKTIMQAHYQYKMCEPCRGRYRKYGTTKRAKWKAERAAFDRELSELRKIEDARREKEGLAPLSESAEELRKWELSIIDEQVPLPATVSELLEATMKSTGLTDISAAASLILSTRGDGVATGQGVSLDGSMNTAAEPTLEAILNGTPASLAELQRKSGNTTPIRVMQPTGIDTRYSVSPYTSTPTLELLANDVSQTAFIPPFEPSNQSTPTETLPFTLPARMCTVSHCHKILPGFYRYKRCEQHRLQNRYHSQLKRVREKVVKNFKRGDAHEEEEEEEEETNDESAEFVSAAQTGPASSSSKISCNVNGSSEASSGPVVPRPSRGAKSTNTRSKEKKSLSVCAAEGCHNFMSREVRWRTCDGCRAELRQKRKMATDAPEPETSHEDGTLSGEPKFIIMTDLKDIEEVTASEESELTTTTSARAGSVVEAFSQDSDQETITNELAISMDVDDGAGVSSPPLAPSSSLSSAGAPPPSKPLTFRSYTAGSLSSAIERVVAQDSNTSTERAFNDVWKVARTLVDGEKENAKVTSSNQDRSSSIASVPAALNSTKSVRIRREKNAVAGPSGTQETISNPPSTVDQARPAPPQVPPYSYSPSIHTSIPYPYYMPYLYPPYPYPTSGAPPSTSRPYEPPNHFYPFTVPGPYPYHPYAAIPPTGYSYLPPRYIPGVHDSAYAPQSSSNIYQHTSFIPAQAPTPPEVGKPNRNSAITQTRDQTQADGIETHSPPLSLPRSTDTSDYAEIRQGVQPPESSRPSEERSEAIIGPQRPCSNRACKRKVPSEGPTVLCPRCVLRFKKHQAKTKVRLKLEPKRLRNAGRGLKSSD</sequence>
<protein>
    <submittedName>
        <fullName evidence="1">Uncharacterized protein</fullName>
    </submittedName>
</protein>
<proteinExistence type="predicted"/>
<name>A0ACD3ARV6_9AGAR</name>